<sequence>MQQSSVLTESNPSSIAIGSRSDGLSHKVLLDLPSCTAFAVYDQHQSVLRLYDHGDFSCRCERVVVQRRIVALNHYDGSNGASIMGSCPGGLYIWQDLLSHDQGVLPYWRHVHTQSLQTCLRSHLGAVYGGSCHGPISIYNPARTQALVQTLYGHSGQVNDLLVIPNQIVTGSDDRSIRLWDIAS</sequence>
<dbReference type="InterPro" id="IPR001680">
    <property type="entry name" value="WD40_rpt"/>
</dbReference>
<dbReference type="InterPro" id="IPR036322">
    <property type="entry name" value="WD40_repeat_dom_sf"/>
</dbReference>
<keyword evidence="1 3" id="KW-0853">WD repeat</keyword>
<reference evidence="4" key="1">
    <citation type="submission" date="2015-04" db="EMBL/GenBank/DDBJ databases">
        <title>The genome sequence of the plant pathogenic Rhizarian Plasmodiophora brassicae reveals insights in its biotrophic life cycle and the origin of chitin synthesis.</title>
        <authorList>
            <person name="Schwelm A."/>
            <person name="Fogelqvist J."/>
            <person name="Knaust A."/>
            <person name="Julke S."/>
            <person name="Lilja T."/>
            <person name="Dhandapani V."/>
            <person name="Bonilla-Rosso G."/>
            <person name="Karlsson M."/>
            <person name="Shevchenko A."/>
            <person name="Choi S.R."/>
            <person name="Kim H.G."/>
            <person name="Park J.Y."/>
            <person name="Lim Y.P."/>
            <person name="Ludwig-Muller J."/>
            <person name="Dixelius C."/>
        </authorList>
    </citation>
    <scope>NUCLEOTIDE SEQUENCE</scope>
    <source>
        <tissue evidence="4">Potato root galls</tissue>
    </source>
</reference>
<dbReference type="InterPro" id="IPR019775">
    <property type="entry name" value="WD40_repeat_CS"/>
</dbReference>
<feature type="repeat" description="WD" evidence="3">
    <location>
        <begin position="151"/>
        <end position="184"/>
    </location>
</feature>
<accession>A0A0H5QQH4</accession>
<protein>
    <submittedName>
        <fullName evidence="4">Uncharacterized protein</fullName>
    </submittedName>
</protein>
<dbReference type="Pfam" id="PF00400">
    <property type="entry name" value="WD40"/>
    <property type="match status" value="1"/>
</dbReference>
<evidence type="ECO:0000256" key="2">
    <source>
        <dbReference type="ARBA" id="ARBA00022737"/>
    </source>
</evidence>
<dbReference type="EMBL" id="HACM01003883">
    <property type="protein sequence ID" value="CRZ04325.1"/>
    <property type="molecule type" value="Transcribed_RNA"/>
</dbReference>
<dbReference type="InterPro" id="IPR015943">
    <property type="entry name" value="WD40/YVTN_repeat-like_dom_sf"/>
</dbReference>
<evidence type="ECO:0000256" key="3">
    <source>
        <dbReference type="PROSITE-ProRule" id="PRU00221"/>
    </source>
</evidence>
<organism evidence="4">
    <name type="scientific">Spongospora subterranea</name>
    <dbReference type="NCBI Taxonomy" id="70186"/>
    <lineage>
        <taxon>Eukaryota</taxon>
        <taxon>Sar</taxon>
        <taxon>Rhizaria</taxon>
        <taxon>Endomyxa</taxon>
        <taxon>Phytomyxea</taxon>
        <taxon>Plasmodiophorida</taxon>
        <taxon>Plasmodiophoridae</taxon>
        <taxon>Spongospora</taxon>
    </lineage>
</organism>
<evidence type="ECO:0000256" key="1">
    <source>
        <dbReference type="ARBA" id="ARBA00022574"/>
    </source>
</evidence>
<proteinExistence type="predicted"/>
<dbReference type="PROSITE" id="PS50082">
    <property type="entry name" value="WD_REPEATS_2"/>
    <property type="match status" value="1"/>
</dbReference>
<dbReference type="AlphaFoldDB" id="A0A0H5QQH4"/>
<name>A0A0H5QQH4_9EUKA</name>
<dbReference type="PROSITE" id="PS00678">
    <property type="entry name" value="WD_REPEATS_1"/>
    <property type="match status" value="1"/>
</dbReference>
<keyword evidence="2" id="KW-0677">Repeat</keyword>
<dbReference type="Gene3D" id="2.130.10.10">
    <property type="entry name" value="YVTN repeat-like/Quinoprotein amine dehydrogenase"/>
    <property type="match status" value="1"/>
</dbReference>
<dbReference type="PROSITE" id="PS50294">
    <property type="entry name" value="WD_REPEATS_REGION"/>
    <property type="match status" value="1"/>
</dbReference>
<dbReference type="SMART" id="SM00320">
    <property type="entry name" value="WD40"/>
    <property type="match status" value="1"/>
</dbReference>
<dbReference type="SUPFAM" id="SSF50978">
    <property type="entry name" value="WD40 repeat-like"/>
    <property type="match status" value="1"/>
</dbReference>
<evidence type="ECO:0000313" key="4">
    <source>
        <dbReference type="EMBL" id="CRZ04325.1"/>
    </source>
</evidence>
<feature type="non-terminal residue" evidence="4">
    <location>
        <position position="184"/>
    </location>
</feature>